<dbReference type="Pfam" id="PF16285">
    <property type="entry name" value="DUF4931_N"/>
    <property type="match status" value="1"/>
</dbReference>
<dbReference type="InterPro" id="IPR036265">
    <property type="entry name" value="HIT-like_sf"/>
</dbReference>
<dbReference type="Gene3D" id="3.30.428.10">
    <property type="entry name" value="HIT-like"/>
    <property type="match status" value="1"/>
</dbReference>
<dbReference type="Pfam" id="PF20956">
    <property type="entry name" value="DUF4931_C"/>
    <property type="match status" value="1"/>
</dbReference>
<evidence type="ECO:0000259" key="1">
    <source>
        <dbReference type="Pfam" id="PF16285"/>
    </source>
</evidence>
<evidence type="ECO:0000313" key="3">
    <source>
        <dbReference type="EMBL" id="MBL0385213.1"/>
    </source>
</evidence>
<sequence length="252" mass="29637">MNHTHLHFDSMLGRQKPNSIMNRTTACPFCDRDSLEDVIAEQDSIILLKNKFPVLRDTLQTVLIETDQCESDLWQYDREHLHKLIRFGVEQWEAMEATGEFRSVIFYKNHGPLSGGSIRHPHMQIVGLKHLDYRTHVTWEQFEGLVIDQQPGVELNVSTKPRVGFFEWNVILRDRSQMDSWADYIQMTVDYVMNHFNKNCNSYNLFFYELDGTLLCKIVPRFPTTPLFVGYSIPHVSENIVDHVKLMQERYL</sequence>
<evidence type="ECO:0000313" key="4">
    <source>
        <dbReference type="Proteomes" id="UP000602284"/>
    </source>
</evidence>
<gene>
    <name evidence="3" type="ORF">JJB07_01025</name>
</gene>
<proteinExistence type="predicted"/>
<reference evidence="3 4" key="1">
    <citation type="submission" date="2021-01" db="EMBL/GenBank/DDBJ databases">
        <title>Tumebacillus sp. strain ITR2 16S ribosomal RNA gene Genome sequencing and assembly.</title>
        <authorList>
            <person name="Kang M."/>
        </authorList>
    </citation>
    <scope>NUCLEOTIDE SEQUENCE [LARGE SCALE GENOMIC DNA]</scope>
    <source>
        <strain evidence="3 4">ITR2</strain>
    </source>
</reference>
<name>A0ABS1J6C2_9BACL</name>
<dbReference type="InterPro" id="IPR046322">
    <property type="entry name" value="DUF4931"/>
</dbReference>
<accession>A0ABS1J6C2</accession>
<keyword evidence="4" id="KW-1185">Reference proteome</keyword>
<feature type="domain" description="DUF4931" evidence="2">
    <location>
        <begin position="137"/>
        <end position="251"/>
    </location>
</feature>
<evidence type="ECO:0000259" key="2">
    <source>
        <dbReference type="Pfam" id="PF20956"/>
    </source>
</evidence>
<dbReference type="InterPro" id="IPR012361">
    <property type="entry name" value="GalT_short"/>
</dbReference>
<dbReference type="Proteomes" id="UP000602284">
    <property type="component" value="Unassembled WGS sequence"/>
</dbReference>
<organism evidence="3 4">
    <name type="scientific">Tumebacillus amylolyticus</name>
    <dbReference type="NCBI Taxonomy" id="2801339"/>
    <lineage>
        <taxon>Bacteria</taxon>
        <taxon>Bacillati</taxon>
        <taxon>Bacillota</taxon>
        <taxon>Bacilli</taxon>
        <taxon>Bacillales</taxon>
        <taxon>Alicyclobacillaceae</taxon>
        <taxon>Tumebacillus</taxon>
    </lineage>
</organism>
<dbReference type="PIRSF" id="PIRSF031505">
    <property type="entry name" value="GalT_short"/>
    <property type="match status" value="1"/>
</dbReference>
<feature type="domain" description="DUF4931" evidence="1">
    <location>
        <begin position="8"/>
        <end position="130"/>
    </location>
</feature>
<protein>
    <submittedName>
        <fullName evidence="3">DUF4931 domain-containing protein</fullName>
    </submittedName>
</protein>
<comment type="caution">
    <text evidence="3">The sequence shown here is derived from an EMBL/GenBank/DDBJ whole genome shotgun (WGS) entry which is preliminary data.</text>
</comment>
<dbReference type="SUPFAM" id="SSF54197">
    <property type="entry name" value="HIT-like"/>
    <property type="match status" value="1"/>
</dbReference>
<dbReference type="EMBL" id="JAEQNB010000001">
    <property type="protein sequence ID" value="MBL0385213.1"/>
    <property type="molecule type" value="Genomic_DNA"/>
</dbReference>
<dbReference type="RefSeq" id="WP_201630384.1">
    <property type="nucleotide sequence ID" value="NZ_JAEQNB010000001.1"/>
</dbReference>
<dbReference type="InterPro" id="IPR049285">
    <property type="entry name" value="DUF4931_C"/>
</dbReference>